<dbReference type="GO" id="GO:0036064">
    <property type="term" value="C:ciliary basal body"/>
    <property type="evidence" value="ECO:0007669"/>
    <property type="project" value="TreeGrafter"/>
</dbReference>
<evidence type="ECO:0000259" key="5">
    <source>
        <dbReference type="PROSITE" id="PS50002"/>
    </source>
</evidence>
<feature type="repeat" description="WD" evidence="3">
    <location>
        <begin position="237"/>
        <end position="271"/>
    </location>
</feature>
<organism evidence="6 7">
    <name type="scientific">Macrostomum lignano</name>
    <dbReference type="NCBI Taxonomy" id="282301"/>
    <lineage>
        <taxon>Eukaryota</taxon>
        <taxon>Metazoa</taxon>
        <taxon>Spiralia</taxon>
        <taxon>Lophotrochozoa</taxon>
        <taxon>Platyhelminthes</taxon>
        <taxon>Rhabditophora</taxon>
        <taxon>Macrostomorpha</taxon>
        <taxon>Macrostomida</taxon>
        <taxon>Macrostomidae</taxon>
        <taxon>Macrostomum</taxon>
    </lineage>
</organism>
<keyword evidence="1 2" id="KW-0728">SH3 domain</keyword>
<dbReference type="GO" id="GO:0044458">
    <property type="term" value="P:motile cilium assembly"/>
    <property type="evidence" value="ECO:0007669"/>
    <property type="project" value="TreeGrafter"/>
</dbReference>
<dbReference type="SMART" id="SM00320">
    <property type="entry name" value="WD40"/>
    <property type="match status" value="3"/>
</dbReference>
<evidence type="ECO:0000256" key="2">
    <source>
        <dbReference type="PROSITE-ProRule" id="PRU00192"/>
    </source>
</evidence>
<dbReference type="InterPro" id="IPR015943">
    <property type="entry name" value="WD40/YVTN_repeat-like_dom_sf"/>
</dbReference>
<name>A0A1I8JR40_9PLAT</name>
<dbReference type="PROSITE" id="PS50002">
    <property type="entry name" value="SH3"/>
    <property type="match status" value="1"/>
</dbReference>
<dbReference type="SMART" id="SM00326">
    <property type="entry name" value="SH3"/>
    <property type="match status" value="1"/>
</dbReference>
<feature type="region of interest" description="Disordered" evidence="4">
    <location>
        <begin position="694"/>
        <end position="751"/>
    </location>
</feature>
<keyword evidence="3" id="KW-0853">WD repeat</keyword>
<dbReference type="Gene3D" id="2.30.30.40">
    <property type="entry name" value="SH3 Domains"/>
    <property type="match status" value="1"/>
</dbReference>
<evidence type="ECO:0000313" key="6">
    <source>
        <dbReference type="Proteomes" id="UP000095280"/>
    </source>
</evidence>
<dbReference type="Pfam" id="PF00018">
    <property type="entry name" value="SH3_1"/>
    <property type="match status" value="1"/>
</dbReference>
<dbReference type="PANTHER" id="PTHR44499:SF1">
    <property type="entry name" value="JOUBERIN"/>
    <property type="match status" value="1"/>
</dbReference>
<feature type="domain" description="SH3" evidence="5">
    <location>
        <begin position="623"/>
        <end position="692"/>
    </location>
</feature>
<dbReference type="InterPro" id="IPR052803">
    <property type="entry name" value="Cilium-Associated_Jouberin"/>
</dbReference>
<dbReference type="SUPFAM" id="SSF50044">
    <property type="entry name" value="SH3-domain"/>
    <property type="match status" value="1"/>
</dbReference>
<evidence type="ECO:0000256" key="4">
    <source>
        <dbReference type="SAM" id="MobiDB-lite"/>
    </source>
</evidence>
<dbReference type="Gene3D" id="2.130.10.10">
    <property type="entry name" value="YVTN repeat-like/Quinoprotein amine dehydrogenase"/>
    <property type="match status" value="1"/>
</dbReference>
<evidence type="ECO:0000256" key="1">
    <source>
        <dbReference type="ARBA" id="ARBA00022443"/>
    </source>
</evidence>
<dbReference type="PROSITE" id="PS50082">
    <property type="entry name" value="WD_REPEATS_2"/>
    <property type="match status" value="1"/>
</dbReference>
<dbReference type="InterPro" id="IPR001452">
    <property type="entry name" value="SH3_domain"/>
</dbReference>
<dbReference type="InterPro" id="IPR036322">
    <property type="entry name" value="WD40_repeat_dom_sf"/>
</dbReference>
<dbReference type="InterPro" id="IPR036028">
    <property type="entry name" value="SH3-like_dom_sf"/>
</dbReference>
<dbReference type="Pfam" id="PF00400">
    <property type="entry name" value="WD40"/>
    <property type="match status" value="2"/>
</dbReference>
<dbReference type="PRINTS" id="PR00452">
    <property type="entry name" value="SH3DOMAIN"/>
</dbReference>
<dbReference type="WBParaSite" id="snap_masked-unitig_40341-processed-gene-0.1-mRNA-1">
    <property type="protein sequence ID" value="snap_masked-unitig_40341-processed-gene-0.1-mRNA-1"/>
    <property type="gene ID" value="snap_masked-unitig_40341-processed-gene-0.1"/>
</dbReference>
<evidence type="ECO:0000313" key="7">
    <source>
        <dbReference type="WBParaSite" id="snap_masked-unitig_40341-processed-gene-0.1-mRNA-1"/>
    </source>
</evidence>
<dbReference type="Proteomes" id="UP000095280">
    <property type="component" value="Unplaced"/>
</dbReference>
<keyword evidence="6" id="KW-1185">Reference proteome</keyword>
<dbReference type="AlphaFoldDB" id="A0A1I8JR40"/>
<accession>A0A1I8JR40</accession>
<dbReference type="InterPro" id="IPR001680">
    <property type="entry name" value="WD40_rpt"/>
</dbReference>
<proteinExistence type="predicted"/>
<sequence length="751" mass="81137">NATAGPASPFYRLFEARRRCAESEQTDPEVPVPVHWYQSLALRITLSVDSLRGPRSGRVATSRTAEDEVTRRRRAETDIGPGLFQRLSPSSCARSLTSAPGLAAGFPDMASVASPSPKSARLARSIVLVSPTIKCIMHASNLRRSGRAARTLPNGALTDAQCCAFTKTSVACRLACRQSASGLPLVLYSYTLPQGSWAGPALSRWQAGVQPVWVTPASSTICGLGSRKSPHAGLHKQLVHPTFVYCAQFHPQSSSLVATGCYDRIIRVWSIFESACEVVWQLEPHRSHVNAFGFSNRRRVATCTAGDASGQLGVWKCPYTAGTDRPGVAGEWTRSAGWTCRAQGQVHHLYESASVRYLGLLVQTLGTPTLRPTGAASGCSQRGYVVMDYLRENLRSCVSPCGAFVITGSEDGDVYVTSSYADSGDVVATYRQVKPEAAHCLDYHPLDNALAFSSLSHSAANPDLPVRWPASPVEMVSKLSWAVPALWSTSATQCRAAGSIQTHHSLAARSHGWSRKLGGLKKSRMAQDRLDSVLAGGSMRRSVAASTGTMPQVATLLPGAMDSTTPRHLQQQALKSVATVSWMQASRVSPSCWTGPTGQLQKLTEPVRNEQPQREEQQAAAQAPTETVIAILDYKASRSDEISFFKGQRIRVIHKDSQSWWLASWNRPCQPRRGVRQHSGIFPTSYVVNERASRTASLQGDEASPRNGGSASRHIRRLSKDGGALPPQAGRPAAKVKTTRFDDTPIGQSTA</sequence>
<dbReference type="SUPFAM" id="SSF50978">
    <property type="entry name" value="WD40 repeat-like"/>
    <property type="match status" value="1"/>
</dbReference>
<evidence type="ECO:0000256" key="3">
    <source>
        <dbReference type="PROSITE-ProRule" id="PRU00221"/>
    </source>
</evidence>
<dbReference type="PANTHER" id="PTHR44499">
    <property type="entry name" value="JOUBERIN"/>
    <property type="match status" value="1"/>
</dbReference>
<protein>
    <submittedName>
        <fullName evidence="7">SH3 domain-containing protein</fullName>
    </submittedName>
</protein>
<reference evidence="7" key="1">
    <citation type="submission" date="2016-11" db="UniProtKB">
        <authorList>
            <consortium name="WormBaseParasite"/>
        </authorList>
    </citation>
    <scope>IDENTIFICATION</scope>
</reference>